<evidence type="ECO:0000313" key="1">
    <source>
        <dbReference type="Proteomes" id="UP000887577"/>
    </source>
</evidence>
<dbReference type="SUPFAM" id="SSF56436">
    <property type="entry name" value="C-type lectin-like"/>
    <property type="match status" value="1"/>
</dbReference>
<dbReference type="InterPro" id="IPR016187">
    <property type="entry name" value="CTDL_fold"/>
</dbReference>
<sequence>MPASIQCEEEHSFIPTLPRYNYLIEKTCLEIGVYVPANAPWGPNNFINRDGTKMGIKKWGFVSFIIGGTREPGPGGGEEKATIMCKQGIEYTWHDVGPTTVRHLLCKRPAIPQPKKVSPALIKNDEGRNGSYVCPAGFDLGNVCGGHFCYRVVSVPDAKNRMIDDNFCAEFDRDAMPAVIKCKEENDLIVTLSDNEDIAISNGIAIGLYIPATKPWNPNNFVTYDGSKIEYLNWGIFDSAEGPYKEPNGFLNGYPERIVNYVKFPSTLEIFLN</sequence>
<dbReference type="WBParaSite" id="PSU_v2.g21399.t1">
    <property type="protein sequence ID" value="PSU_v2.g21399.t1"/>
    <property type="gene ID" value="PSU_v2.g21399"/>
</dbReference>
<dbReference type="AlphaFoldDB" id="A0A914YV65"/>
<reference evidence="2" key="1">
    <citation type="submission" date="2022-11" db="UniProtKB">
        <authorList>
            <consortium name="WormBaseParasite"/>
        </authorList>
    </citation>
    <scope>IDENTIFICATION</scope>
</reference>
<proteinExistence type="predicted"/>
<name>A0A914YV65_9BILA</name>
<dbReference type="Proteomes" id="UP000887577">
    <property type="component" value="Unplaced"/>
</dbReference>
<organism evidence="1 2">
    <name type="scientific">Panagrolaimus superbus</name>
    <dbReference type="NCBI Taxonomy" id="310955"/>
    <lineage>
        <taxon>Eukaryota</taxon>
        <taxon>Metazoa</taxon>
        <taxon>Ecdysozoa</taxon>
        <taxon>Nematoda</taxon>
        <taxon>Chromadorea</taxon>
        <taxon>Rhabditida</taxon>
        <taxon>Tylenchina</taxon>
        <taxon>Panagrolaimomorpha</taxon>
        <taxon>Panagrolaimoidea</taxon>
        <taxon>Panagrolaimidae</taxon>
        <taxon>Panagrolaimus</taxon>
    </lineage>
</organism>
<dbReference type="Gene3D" id="3.10.100.10">
    <property type="entry name" value="Mannose-Binding Protein A, subunit A"/>
    <property type="match status" value="1"/>
</dbReference>
<protein>
    <submittedName>
        <fullName evidence="2">C-type lectin domain-containing protein</fullName>
    </submittedName>
</protein>
<keyword evidence="1" id="KW-1185">Reference proteome</keyword>
<evidence type="ECO:0000313" key="2">
    <source>
        <dbReference type="WBParaSite" id="PSU_v2.g21399.t1"/>
    </source>
</evidence>
<dbReference type="InterPro" id="IPR016186">
    <property type="entry name" value="C-type_lectin-like/link_sf"/>
</dbReference>
<accession>A0A914YV65</accession>